<keyword evidence="1" id="KW-1133">Transmembrane helix</keyword>
<feature type="transmembrane region" description="Helical" evidence="1">
    <location>
        <begin position="12"/>
        <end position="31"/>
    </location>
</feature>
<name>A0A4P7C388_9GAMM</name>
<dbReference type="OrthoDB" id="9786302at2"/>
<reference evidence="2 3" key="1">
    <citation type="submission" date="2019-03" db="EMBL/GenBank/DDBJ databases">
        <title>The genome sequence of Nitrosococcus wardiae strain D1FHST reveals the archetypal metabolic capacity of ammonia-oxidizing Gammaproteobacteria.</title>
        <authorList>
            <person name="Wang L."/>
            <person name="Lim C.K."/>
            <person name="Hanson T.E."/>
            <person name="Dang H."/>
            <person name="Klotz M.G."/>
        </authorList>
    </citation>
    <scope>NUCLEOTIDE SEQUENCE [LARGE SCALE GENOMIC DNA]</scope>
    <source>
        <strain evidence="2 3">D1FHS</strain>
    </source>
</reference>
<proteinExistence type="predicted"/>
<keyword evidence="3" id="KW-1185">Reference proteome</keyword>
<dbReference type="KEGG" id="nwr:E3U44_17045"/>
<gene>
    <name evidence="2" type="ORF">E3U44_17045</name>
</gene>
<evidence type="ECO:0000313" key="3">
    <source>
        <dbReference type="Proteomes" id="UP000294325"/>
    </source>
</evidence>
<dbReference type="EMBL" id="CP038033">
    <property type="protein sequence ID" value="QBQ56024.1"/>
    <property type="molecule type" value="Genomic_DNA"/>
</dbReference>
<feature type="transmembrane region" description="Helical" evidence="1">
    <location>
        <begin position="130"/>
        <end position="150"/>
    </location>
</feature>
<evidence type="ECO:0000256" key="1">
    <source>
        <dbReference type="SAM" id="Phobius"/>
    </source>
</evidence>
<sequence length="154" mass="17835">MEYLIVKWLHILSSTLLFGTGLGSAYYMYFANRCRDPQVIAVVTRHVVWADWLFTTPTVIFQPLSGLYLAYLAGFPLLSGWIIWSFALYFLAGACWLPVLWLQLRMRDMAEAAHRHSQTLPPLYWRYGRIWLGLGIPAFIAMVIVFYLMVVKPL</sequence>
<evidence type="ECO:0000313" key="2">
    <source>
        <dbReference type="EMBL" id="QBQ56024.1"/>
    </source>
</evidence>
<dbReference type="Pfam" id="PF10027">
    <property type="entry name" value="DUF2269"/>
    <property type="match status" value="1"/>
</dbReference>
<feature type="transmembrane region" description="Helical" evidence="1">
    <location>
        <begin position="52"/>
        <end position="75"/>
    </location>
</feature>
<dbReference type="InterPro" id="IPR018729">
    <property type="entry name" value="DUF2269_transmembrane"/>
</dbReference>
<protein>
    <submittedName>
        <fullName evidence="2">DUF2269 domain-containing protein</fullName>
    </submittedName>
</protein>
<keyword evidence="1" id="KW-0812">Transmembrane</keyword>
<dbReference type="Proteomes" id="UP000294325">
    <property type="component" value="Chromosome"/>
</dbReference>
<accession>A0A4P7C388</accession>
<keyword evidence="1" id="KW-0472">Membrane</keyword>
<dbReference type="AlphaFoldDB" id="A0A4P7C388"/>
<organism evidence="2 3">
    <name type="scientific">Nitrosococcus wardiae</name>
    <dbReference type="NCBI Taxonomy" id="1814290"/>
    <lineage>
        <taxon>Bacteria</taxon>
        <taxon>Pseudomonadati</taxon>
        <taxon>Pseudomonadota</taxon>
        <taxon>Gammaproteobacteria</taxon>
        <taxon>Chromatiales</taxon>
        <taxon>Chromatiaceae</taxon>
        <taxon>Nitrosococcus</taxon>
    </lineage>
</organism>
<dbReference type="RefSeq" id="WP_134359277.1">
    <property type="nucleotide sequence ID" value="NZ_CP038033.1"/>
</dbReference>
<feature type="transmembrane region" description="Helical" evidence="1">
    <location>
        <begin position="81"/>
        <end position="102"/>
    </location>
</feature>